<keyword evidence="4" id="KW-1185">Reference proteome</keyword>
<evidence type="ECO:0000313" key="4">
    <source>
        <dbReference type="Proteomes" id="UP000001640"/>
    </source>
</evidence>
<feature type="domain" description="Skg3/CAF120-like PH-like" evidence="2">
    <location>
        <begin position="369"/>
        <end position="424"/>
    </location>
</feature>
<dbReference type="RefSeq" id="XP_003676136.1">
    <property type="nucleotide sequence ID" value="XM_003676088.1"/>
</dbReference>
<dbReference type="KEGG" id="ncs:NCAS_0D01930"/>
<reference evidence="3 4" key="1">
    <citation type="journal article" date="2011" name="Proc. Natl. Acad. Sci. U.S.A.">
        <title>Evolutionary erosion of yeast sex chromosomes by mating-type switching accidents.</title>
        <authorList>
            <person name="Gordon J.L."/>
            <person name="Armisen D."/>
            <person name="Proux-Wera E."/>
            <person name="Oheigeartaigh S.S."/>
            <person name="Byrne K.P."/>
            <person name="Wolfe K.H."/>
        </authorList>
    </citation>
    <scope>NUCLEOTIDE SEQUENCE [LARGE SCALE GENOMIC DNA]</scope>
    <source>
        <strain evidence="4">ATCC 76901 / BCRC 22586 / CBS 4309 / NBRC 1992 / NRRL Y-12630</strain>
    </source>
</reference>
<dbReference type="OMA" id="LIKPIPH"/>
<dbReference type="Pfam" id="PF25381">
    <property type="entry name" value="PH_26"/>
    <property type="match status" value="1"/>
</dbReference>
<evidence type="ECO:0000313" key="3">
    <source>
        <dbReference type="EMBL" id="CCC69774.1"/>
    </source>
</evidence>
<reference key="2">
    <citation type="submission" date="2011-08" db="EMBL/GenBank/DDBJ databases">
        <title>Genome sequence of Naumovozyma castellii.</title>
        <authorList>
            <person name="Gordon J.L."/>
            <person name="Armisen D."/>
            <person name="Proux-Wera E."/>
            <person name="OhEigeartaigh S.S."/>
            <person name="Byrne K.P."/>
            <person name="Wolfe K.H."/>
        </authorList>
    </citation>
    <scope>NUCLEOTIDE SEQUENCE</scope>
    <source>
        <strain>Type strain:CBS 4309</strain>
    </source>
</reference>
<dbReference type="InterPro" id="IPR058155">
    <property type="entry name" value="Skg3/CAF120-like_PH"/>
</dbReference>
<dbReference type="OrthoDB" id="5563754at2759"/>
<dbReference type="HOGENOM" id="CLU_017094_2_0_1"/>
<protein>
    <recommendedName>
        <fullName evidence="2">Skg3/CAF120-like PH-like domain-containing protein</fullName>
    </recommendedName>
</protein>
<feature type="region of interest" description="Disordered" evidence="1">
    <location>
        <begin position="15"/>
        <end position="48"/>
    </location>
</feature>
<feature type="compositionally biased region" description="Low complexity" evidence="1">
    <location>
        <begin position="352"/>
        <end position="362"/>
    </location>
</feature>
<dbReference type="FunCoup" id="G0VDY4">
    <property type="interactions" value="44"/>
</dbReference>
<proteinExistence type="predicted"/>
<accession>G0VDY4</accession>
<dbReference type="eggNOG" id="ENOG502QTIE">
    <property type="taxonomic scope" value="Eukaryota"/>
</dbReference>
<sequence>MKFLDSLKKPVLIKKNGSGSHTNSFSSASSGSSSSHTTSTSSVFPASPTNMLQEIPPQLLKSIMPILVLLNAQNSKTYFEWAKETSEIDTATTWSLTNERKSQSLPIYQLALVGTKLRLIGEDDDELTIDLINEPSIENTESIQLVSNHLKFNDNISISSNNMDMISRLYKLCLLSIFEHFAIFKSLTGSIISVMGLRIFDMHIIMNSQFNFKDWCEIYLPGKGWIKTWCYIKKKKNGKREILFYKSNKSMSSQNLICFISTEVAPIQDLFFYNDYDSEVTSLKFDGINSFLNHLKTIKIVGNVSFTDNDIDSMDSGSSSSSISINDDTTPESTPRRKFFSPSKKGHARTGSRVSSMSMKSNKSVRDNFSVSPASLLVRPTPHKGIHHLETLIRFIIPMMDATELYGRPKQFKNERSDPDSLMFGLPRLPNIDYLAKEEISLLMDTDIEVTGVDSIITETNSVALNWFTSFLAENFQRTGDRDNLYLFNTLADLSIDHNTLISIQHQEISQESFYGTTDESAFV</sequence>
<dbReference type="GeneID" id="96903381"/>
<feature type="region of interest" description="Disordered" evidence="1">
    <location>
        <begin position="314"/>
        <end position="366"/>
    </location>
</feature>
<feature type="compositionally biased region" description="Low complexity" evidence="1">
    <location>
        <begin position="17"/>
        <end position="42"/>
    </location>
</feature>
<evidence type="ECO:0000256" key="1">
    <source>
        <dbReference type="SAM" id="MobiDB-lite"/>
    </source>
</evidence>
<organism evidence="3 4">
    <name type="scientific">Naumovozyma castellii</name>
    <name type="common">Yeast</name>
    <name type="synonym">Saccharomyces castellii</name>
    <dbReference type="NCBI Taxonomy" id="27288"/>
    <lineage>
        <taxon>Eukaryota</taxon>
        <taxon>Fungi</taxon>
        <taxon>Dikarya</taxon>
        <taxon>Ascomycota</taxon>
        <taxon>Saccharomycotina</taxon>
        <taxon>Saccharomycetes</taxon>
        <taxon>Saccharomycetales</taxon>
        <taxon>Saccharomycetaceae</taxon>
        <taxon>Naumovozyma</taxon>
    </lineage>
</organism>
<dbReference type="InParanoid" id="G0VDY4"/>
<feature type="compositionally biased region" description="Low complexity" evidence="1">
    <location>
        <begin position="314"/>
        <end position="328"/>
    </location>
</feature>
<feature type="compositionally biased region" description="Basic residues" evidence="1">
    <location>
        <begin position="336"/>
        <end position="350"/>
    </location>
</feature>
<dbReference type="EMBL" id="HE576755">
    <property type="protein sequence ID" value="CCC69774.1"/>
    <property type="molecule type" value="Genomic_DNA"/>
</dbReference>
<dbReference type="Proteomes" id="UP000001640">
    <property type="component" value="Chromosome 4"/>
</dbReference>
<evidence type="ECO:0000259" key="2">
    <source>
        <dbReference type="Pfam" id="PF25381"/>
    </source>
</evidence>
<dbReference type="AlphaFoldDB" id="G0VDY4"/>
<gene>
    <name evidence="3" type="primary">NCAS0D01930</name>
    <name evidence="3" type="ordered locus">NCAS_0D01930</name>
</gene>
<name>G0VDY4_NAUCA</name>